<reference evidence="1 2" key="1">
    <citation type="submission" date="2020-08" db="EMBL/GenBank/DDBJ databases">
        <title>Genomic Encyclopedia of Type Strains, Phase III (KMG-III): the genomes of soil and plant-associated and newly described type strains.</title>
        <authorList>
            <person name="Whitman W."/>
        </authorList>
    </citation>
    <scope>NUCLEOTIDE SEQUENCE [LARGE SCALE GENOMIC DNA]</scope>
    <source>
        <strain evidence="1 2">CECT 8305</strain>
    </source>
</reference>
<name>A0A7W9V2Y2_9ACTN</name>
<evidence type="ECO:0008006" key="3">
    <source>
        <dbReference type="Google" id="ProtNLM"/>
    </source>
</evidence>
<accession>A0A7W9V2Y2</accession>
<evidence type="ECO:0000313" key="1">
    <source>
        <dbReference type="EMBL" id="MBB5939344.1"/>
    </source>
</evidence>
<gene>
    <name evidence="1" type="ORF">FHS42_006438</name>
</gene>
<keyword evidence="2" id="KW-1185">Reference proteome</keyword>
<dbReference type="Proteomes" id="UP000588098">
    <property type="component" value="Unassembled WGS sequence"/>
</dbReference>
<sequence>MAGPTVRRDAEPVTERAVSSLGGYDHVSTVAVDVPPDRSAVHFTQAMMSSPPGWVVGLMKTRDKLVKPFGLKVGHVTAPKTVKSGERLGPMRVLTVSDDEVMAGKDDKHLSYRCVFVVREGKRGPEGVCTTVVRYHRPAGRMYFRTIEPFHHMILAGMAKRGAA</sequence>
<dbReference type="InterPro" id="IPR021295">
    <property type="entry name" value="DUF2867"/>
</dbReference>
<dbReference type="RefSeq" id="WP_184578267.1">
    <property type="nucleotide sequence ID" value="NZ_JACHJL010000023.1"/>
</dbReference>
<dbReference type="Pfam" id="PF11066">
    <property type="entry name" value="DUF2867"/>
    <property type="match status" value="1"/>
</dbReference>
<organism evidence="1 2">
    <name type="scientific">Streptomyces zagrosensis</name>
    <dbReference type="NCBI Taxonomy" id="1042984"/>
    <lineage>
        <taxon>Bacteria</taxon>
        <taxon>Bacillati</taxon>
        <taxon>Actinomycetota</taxon>
        <taxon>Actinomycetes</taxon>
        <taxon>Kitasatosporales</taxon>
        <taxon>Streptomycetaceae</taxon>
        <taxon>Streptomyces</taxon>
    </lineage>
</organism>
<dbReference type="EMBL" id="JACHJL010000023">
    <property type="protein sequence ID" value="MBB5939344.1"/>
    <property type="molecule type" value="Genomic_DNA"/>
</dbReference>
<dbReference type="AlphaFoldDB" id="A0A7W9V2Y2"/>
<comment type="caution">
    <text evidence="1">The sequence shown here is derived from an EMBL/GenBank/DDBJ whole genome shotgun (WGS) entry which is preliminary data.</text>
</comment>
<proteinExistence type="predicted"/>
<protein>
    <recommendedName>
        <fullName evidence="3">DUF2867 domain-containing protein</fullName>
    </recommendedName>
</protein>
<evidence type="ECO:0000313" key="2">
    <source>
        <dbReference type="Proteomes" id="UP000588098"/>
    </source>
</evidence>